<dbReference type="OrthoDB" id="5190473at2"/>
<reference evidence="1 2" key="1">
    <citation type="submission" date="2018-07" db="EMBL/GenBank/DDBJ databases">
        <title>Genomic Encyclopedia of Type Strains, Phase IV (KMG-IV): sequencing the most valuable type-strain genomes for metagenomic binning, comparative biology and taxonomic classification.</title>
        <authorList>
            <person name="Goeker M."/>
        </authorList>
    </citation>
    <scope>NUCLEOTIDE SEQUENCE [LARGE SCALE GENOMIC DNA]</scope>
    <source>
        <strain evidence="1 2">DSM 44952</strain>
    </source>
</reference>
<dbReference type="PANTHER" id="PTHR37694">
    <property type="entry name" value="SLR8022 PROTEIN"/>
    <property type="match status" value="1"/>
</dbReference>
<dbReference type="InterPro" id="IPR014710">
    <property type="entry name" value="RmlC-like_jellyroll"/>
</dbReference>
<dbReference type="STRING" id="1210089.GCA_001613165_01332"/>
<name>A0A370H5Y4_9NOCA</name>
<dbReference type="Proteomes" id="UP000255355">
    <property type="component" value="Unassembled WGS sequence"/>
</dbReference>
<dbReference type="EMBL" id="QQAZ01000004">
    <property type="protein sequence ID" value="RDI51812.1"/>
    <property type="molecule type" value="Genomic_DNA"/>
</dbReference>
<evidence type="ECO:0008006" key="3">
    <source>
        <dbReference type="Google" id="ProtNLM"/>
    </source>
</evidence>
<evidence type="ECO:0000313" key="1">
    <source>
        <dbReference type="EMBL" id="RDI51812.1"/>
    </source>
</evidence>
<dbReference type="Gene3D" id="2.60.120.10">
    <property type="entry name" value="Jelly Rolls"/>
    <property type="match status" value="1"/>
</dbReference>
<protein>
    <recommendedName>
        <fullName evidence="3">Quercetin dioxygenase-like cupin family protein</fullName>
    </recommendedName>
</protein>
<proteinExistence type="predicted"/>
<dbReference type="PANTHER" id="PTHR37694:SF1">
    <property type="entry name" value="SLR8022 PROTEIN"/>
    <property type="match status" value="1"/>
</dbReference>
<comment type="caution">
    <text evidence="1">The sequence shown here is derived from an EMBL/GenBank/DDBJ whole genome shotgun (WGS) entry which is preliminary data.</text>
</comment>
<dbReference type="RefSeq" id="WP_068015025.1">
    <property type="nucleotide sequence ID" value="NZ_QQAZ01000004.1"/>
</dbReference>
<sequence>MDKKSLTAVARQQLKLAATATSGRSSQTLCGGHTHSLRQTVIALSAGQSLAEHENPGEATLQVLTGTLTLISGTNEWKGSPGDLLVIPDARHSVKALDDVAFLLTVAK</sequence>
<gene>
    <name evidence="1" type="ORF">DFR68_104296</name>
</gene>
<evidence type="ECO:0000313" key="2">
    <source>
        <dbReference type="Proteomes" id="UP000255355"/>
    </source>
</evidence>
<keyword evidence="2" id="KW-1185">Reference proteome</keyword>
<dbReference type="SUPFAM" id="SSF51182">
    <property type="entry name" value="RmlC-like cupins"/>
    <property type="match status" value="1"/>
</dbReference>
<organism evidence="1 2">
    <name type="scientific">Nocardia mexicana</name>
    <dbReference type="NCBI Taxonomy" id="279262"/>
    <lineage>
        <taxon>Bacteria</taxon>
        <taxon>Bacillati</taxon>
        <taxon>Actinomycetota</taxon>
        <taxon>Actinomycetes</taxon>
        <taxon>Mycobacteriales</taxon>
        <taxon>Nocardiaceae</taxon>
        <taxon>Nocardia</taxon>
    </lineage>
</organism>
<accession>A0A370H5Y4</accession>
<dbReference type="CDD" id="cd02230">
    <property type="entry name" value="cupin_HP0902-like"/>
    <property type="match status" value="1"/>
</dbReference>
<dbReference type="InterPro" id="IPR011051">
    <property type="entry name" value="RmlC_Cupin_sf"/>
</dbReference>
<dbReference type="AlphaFoldDB" id="A0A370H5Y4"/>